<keyword evidence="3 6" id="KW-0133">Cell shape</keyword>
<dbReference type="PROSITE" id="PS52029">
    <property type="entry name" value="LD_TPASE"/>
    <property type="match status" value="1"/>
</dbReference>
<organism evidence="9 10">
    <name type="scientific">Streptomyces boncukensis</name>
    <dbReference type="NCBI Taxonomy" id="2711219"/>
    <lineage>
        <taxon>Bacteria</taxon>
        <taxon>Bacillati</taxon>
        <taxon>Actinomycetota</taxon>
        <taxon>Actinomycetes</taxon>
        <taxon>Kitasatosporales</taxon>
        <taxon>Streptomycetaceae</taxon>
        <taxon>Streptomyces</taxon>
    </lineage>
</organism>
<keyword evidence="4 6" id="KW-0573">Peptidoglycan synthesis</keyword>
<evidence type="ECO:0000313" key="9">
    <source>
        <dbReference type="EMBL" id="NGO72826.1"/>
    </source>
</evidence>
<dbReference type="UniPathway" id="UPA00219"/>
<dbReference type="InterPro" id="IPR038063">
    <property type="entry name" value="Transpep_catalytic_dom"/>
</dbReference>
<dbReference type="PANTHER" id="PTHR30582:SF33">
    <property type="entry name" value="EXPORTED PROTEIN"/>
    <property type="match status" value="1"/>
</dbReference>
<dbReference type="Gene3D" id="2.40.440.10">
    <property type="entry name" value="L,D-transpeptidase catalytic domain-like"/>
    <property type="match status" value="1"/>
</dbReference>
<name>A0A6G4X5L4_9ACTN</name>
<dbReference type="GO" id="GO:0018104">
    <property type="term" value="P:peptidoglycan-protein cross-linking"/>
    <property type="evidence" value="ECO:0007669"/>
    <property type="project" value="TreeGrafter"/>
</dbReference>
<sequence length="255" mass="28787">MRPLHGHLPIRRGRTLQSLTLALLLSLPAGVATAATPADRTAPAAPAECRAGTGPYQRQLERHLKLPVDGRQSAADCRAIRAFQKRQSIPATGKADVVTYRTALVQEARTSPRFRTRCPRRTYRVVCVDLAHQVLWVHKGRARKLEFKPVGVRTGRLGMETRHGWHRIYWRNRNHRSTLYNNEPMPYAQFFDGGQALHGSYRDLYRGGSAGCVNLRIPDAARLWRLLRKGDRLYVFGIKPGTNYRALPLPLPTTA</sequence>
<reference evidence="9 10" key="1">
    <citation type="submission" date="2020-02" db="EMBL/GenBank/DDBJ databases">
        <title>Whole-genome analyses of novel actinobacteria.</title>
        <authorList>
            <person name="Sahin N."/>
            <person name="Tatar D."/>
        </authorList>
    </citation>
    <scope>NUCLEOTIDE SEQUENCE [LARGE SCALE GENOMIC DNA]</scope>
    <source>
        <strain evidence="9 10">SB3404</strain>
    </source>
</reference>
<protein>
    <submittedName>
        <fullName evidence="9">Murein L,D-transpeptidase</fullName>
    </submittedName>
</protein>
<evidence type="ECO:0000256" key="5">
    <source>
        <dbReference type="ARBA" id="ARBA00023316"/>
    </source>
</evidence>
<dbReference type="Pfam" id="PF01471">
    <property type="entry name" value="PG_binding_1"/>
    <property type="match status" value="1"/>
</dbReference>
<dbReference type="PANTHER" id="PTHR30582">
    <property type="entry name" value="L,D-TRANSPEPTIDASE"/>
    <property type="match status" value="1"/>
</dbReference>
<dbReference type="GO" id="GO:0071555">
    <property type="term" value="P:cell wall organization"/>
    <property type="evidence" value="ECO:0007669"/>
    <property type="project" value="UniProtKB-UniRule"/>
</dbReference>
<keyword evidence="7" id="KW-0732">Signal</keyword>
<evidence type="ECO:0000256" key="1">
    <source>
        <dbReference type="ARBA" id="ARBA00004752"/>
    </source>
</evidence>
<dbReference type="AlphaFoldDB" id="A0A6G4X5L4"/>
<dbReference type="SUPFAM" id="SSF47090">
    <property type="entry name" value="PGBD-like"/>
    <property type="match status" value="1"/>
</dbReference>
<evidence type="ECO:0000256" key="2">
    <source>
        <dbReference type="ARBA" id="ARBA00022679"/>
    </source>
</evidence>
<feature type="chain" id="PRO_5026122537" evidence="7">
    <location>
        <begin position="35"/>
        <end position="255"/>
    </location>
</feature>
<evidence type="ECO:0000313" key="10">
    <source>
        <dbReference type="Proteomes" id="UP000477722"/>
    </source>
</evidence>
<feature type="signal peptide" evidence="7">
    <location>
        <begin position="1"/>
        <end position="34"/>
    </location>
</feature>
<keyword evidence="5 6" id="KW-0961">Cell wall biogenesis/degradation</keyword>
<dbReference type="CDD" id="cd16913">
    <property type="entry name" value="YkuD_like"/>
    <property type="match status" value="1"/>
</dbReference>
<dbReference type="GO" id="GO:0016740">
    <property type="term" value="F:transferase activity"/>
    <property type="evidence" value="ECO:0007669"/>
    <property type="project" value="UniProtKB-KW"/>
</dbReference>
<gene>
    <name evidence="9" type="ORF">G5C65_31700</name>
</gene>
<evidence type="ECO:0000259" key="8">
    <source>
        <dbReference type="PROSITE" id="PS52029"/>
    </source>
</evidence>
<dbReference type="GO" id="GO:0008360">
    <property type="term" value="P:regulation of cell shape"/>
    <property type="evidence" value="ECO:0007669"/>
    <property type="project" value="UniProtKB-UniRule"/>
</dbReference>
<feature type="active site" description="Proton donor/acceptor" evidence="6">
    <location>
        <position position="198"/>
    </location>
</feature>
<accession>A0A6G4X5L4</accession>
<comment type="caution">
    <text evidence="9">The sequence shown here is derived from an EMBL/GenBank/DDBJ whole genome shotgun (WGS) entry which is preliminary data.</text>
</comment>
<evidence type="ECO:0000256" key="7">
    <source>
        <dbReference type="SAM" id="SignalP"/>
    </source>
</evidence>
<feature type="domain" description="L,D-TPase catalytic" evidence="8">
    <location>
        <begin position="124"/>
        <end position="236"/>
    </location>
</feature>
<dbReference type="EMBL" id="JAAKZZ010000549">
    <property type="protein sequence ID" value="NGO72826.1"/>
    <property type="molecule type" value="Genomic_DNA"/>
</dbReference>
<evidence type="ECO:0000256" key="6">
    <source>
        <dbReference type="PROSITE-ProRule" id="PRU01373"/>
    </source>
</evidence>
<dbReference type="InterPro" id="IPR050979">
    <property type="entry name" value="LD-transpeptidase"/>
</dbReference>
<proteinExistence type="predicted"/>
<evidence type="ECO:0000256" key="3">
    <source>
        <dbReference type="ARBA" id="ARBA00022960"/>
    </source>
</evidence>
<dbReference type="InterPro" id="IPR002477">
    <property type="entry name" value="Peptidoglycan-bd-like"/>
</dbReference>
<evidence type="ECO:0000256" key="4">
    <source>
        <dbReference type="ARBA" id="ARBA00022984"/>
    </source>
</evidence>
<dbReference type="GO" id="GO:0005576">
    <property type="term" value="C:extracellular region"/>
    <property type="evidence" value="ECO:0007669"/>
    <property type="project" value="TreeGrafter"/>
</dbReference>
<dbReference type="RefSeq" id="WP_165302490.1">
    <property type="nucleotide sequence ID" value="NZ_JAAKZZ010000549.1"/>
</dbReference>
<dbReference type="InterPro" id="IPR036365">
    <property type="entry name" value="PGBD-like_sf"/>
</dbReference>
<dbReference type="SUPFAM" id="SSF141523">
    <property type="entry name" value="L,D-transpeptidase catalytic domain-like"/>
    <property type="match status" value="1"/>
</dbReference>
<dbReference type="Pfam" id="PF03734">
    <property type="entry name" value="YkuD"/>
    <property type="match status" value="1"/>
</dbReference>
<dbReference type="Proteomes" id="UP000477722">
    <property type="component" value="Unassembled WGS sequence"/>
</dbReference>
<keyword evidence="10" id="KW-1185">Reference proteome</keyword>
<feature type="active site" description="Nucleophile" evidence="6">
    <location>
        <position position="212"/>
    </location>
</feature>
<comment type="pathway">
    <text evidence="1 6">Cell wall biogenesis; peptidoglycan biosynthesis.</text>
</comment>
<keyword evidence="2" id="KW-0808">Transferase</keyword>
<dbReference type="InterPro" id="IPR005490">
    <property type="entry name" value="LD_TPept_cat_dom"/>
</dbReference>
<dbReference type="GO" id="GO:0071972">
    <property type="term" value="F:peptidoglycan L,D-transpeptidase activity"/>
    <property type="evidence" value="ECO:0007669"/>
    <property type="project" value="TreeGrafter"/>
</dbReference>